<dbReference type="Pfam" id="PF00754">
    <property type="entry name" value="F5_F8_type_C"/>
    <property type="match status" value="1"/>
</dbReference>
<feature type="compositionally biased region" description="Polar residues" evidence="7">
    <location>
        <begin position="851"/>
        <end position="871"/>
    </location>
</feature>
<dbReference type="SMART" id="SM00249">
    <property type="entry name" value="PHD"/>
    <property type="match status" value="1"/>
</dbReference>
<feature type="domain" description="PHD-type" evidence="9">
    <location>
        <begin position="939"/>
        <end position="986"/>
    </location>
</feature>
<dbReference type="PROSITE" id="PS01180">
    <property type="entry name" value="CUB"/>
    <property type="match status" value="1"/>
</dbReference>
<evidence type="ECO:0000256" key="4">
    <source>
        <dbReference type="ARBA" id="ARBA00023157"/>
    </source>
</evidence>
<gene>
    <name evidence="12" type="ORF">MEDL_7276</name>
</gene>
<dbReference type="SMART" id="SM00343">
    <property type="entry name" value="ZnF_C2HC"/>
    <property type="match status" value="2"/>
</dbReference>
<dbReference type="InterPro" id="IPR000421">
    <property type="entry name" value="FA58C"/>
</dbReference>
<dbReference type="SUPFAM" id="SSF52266">
    <property type="entry name" value="SGNH hydrolase"/>
    <property type="match status" value="1"/>
</dbReference>
<evidence type="ECO:0000259" key="9">
    <source>
        <dbReference type="PROSITE" id="PS50016"/>
    </source>
</evidence>
<comment type="caution">
    <text evidence="6">Lacks conserved residue(s) required for the propagation of feature annotation.</text>
</comment>
<feature type="compositionally biased region" description="Basic residues" evidence="7">
    <location>
        <begin position="1302"/>
        <end position="1311"/>
    </location>
</feature>
<sequence>MNITTCRCICNESNGPCNDTNPASIWPTGSYALPASMYGCPEDDWEMRYINLTLPISSNDMYWESSGTFYIIKTDLYVFNRSHLKDLHILGPYSKRSFQLNFCVRDGNDSSGLQTAHGNFCLYDIGKDAQMVSPVCTISGKGCGNDKFCMYDIGKGYRNGFKEGNMTIRGYHIDIVGFGIHAKDSTTVTFCCKEDSNSTLSDVFPHDFPFVLLKGPSKDSCEHINDMSVSEDTMFMLRHGVQLGFNGTIPNVTKTDTHIGIPFCFYQPENYSNGISIEKLQNPYPLSGLYSLRRPVYSSPYVKSASNNPNCVVDEEILGGFSEVFSTVKTQRPWFQVDLQQFIKVTHVITQDGISHRRFPSQLLYGMYVSINQWDFVNRGSKACFFGATAYNFHCRRPITGQYVTLTLEEDLIANLYALTDLKVFGFPTGCGRNLGMITGDIKDYQIETSSNYKDIHHSRAMQGTEGWCSAPEDKDRWLMVDLIVPTKVQGVILHGWYQMKIMFIHSFVVEFGLQEYNLKQYGEDGLNLKIFTVKTTQDVRILQKFLFLHEILTRYIKIKVIEPSKDIACFKAEFIGCPVHASRNIWCKESRGSLFNDHKKSIDMGFASVRHIETHGLCYNSSMTFEDCKQRTINNGYIGNVYDESRNHCCYYNTSSTNRHYKHLWEKNEFKDVITSERLCFSEYPGCGVNATKYATCTAKKAYIASYLYPSLYTASDTNIWKIRGRYGQYIELQFIELDVNTISIVDSFVDVFDFDYWGKTTYLGRFTKATMPHIPLISSLHMMDVEFRVGNYLTGRGFLGLYTIKDTVLENISNVSGERKRNINKKPSPITETIQFELSDSFDQLSLDQLNTPKTPISGHQQPETSTDTSMEELPDDSITMEKQVVNSTSEQQQAINDTDINETEVLIQAKTIITNDNSKPTTHKRKTAKHKNEIHENMCICQQPPAGDMIQCNWCQEWYHNKCMSIKKDDNVAFWICVQCRTLPKVVKDIQSQLSSIIQNNTDLVKDISVKTDQILSLQAENSRLRNLVNKAKSSSTSSYCSTCNGDSDSDDNDSVCDISRRSNNTRSKRASVQSPQKPKPSGTLLMGSSIIRSMTQDRFVLDIEPKCVRGGKVNDITDELLKLPKDTLLENVILLVGSNDCLDKNFNPDVFYEDYMTLVLKAKSVNENVVVSGLCPRLDDKFGNISRANNILQKIANDETLHYVDNDDTFRLSNGSINVNMYEPDGVHLDITGTFKLAKNLNIKLLEPKFDHRALKEVTDELYFQRMSNNRKPYNGRQADSHSNQNSYKKSFNASNSYKKRPGRRNPGRQNNRNHMDRRQDKQYHSLDNRSFSLYGDYNRSGGHSQTPNNYRKTKDTHDNIFCWYCGESNHTTSVCRHGTYVVCHNCNEPGHKAKVCRF</sequence>
<dbReference type="InterPro" id="IPR019787">
    <property type="entry name" value="Znf_PHD-finger"/>
</dbReference>
<feature type="domain" description="CCHC-type" evidence="11">
    <location>
        <begin position="1388"/>
        <end position="1402"/>
    </location>
</feature>
<dbReference type="Gene3D" id="3.40.50.1110">
    <property type="entry name" value="SGNH hydrolase"/>
    <property type="match status" value="1"/>
</dbReference>
<keyword evidence="2 5" id="KW-0863">Zinc-finger</keyword>
<dbReference type="Proteomes" id="UP000683360">
    <property type="component" value="Unassembled WGS sequence"/>
</dbReference>
<dbReference type="PROSITE" id="PS50022">
    <property type="entry name" value="FA58C_3"/>
    <property type="match status" value="1"/>
</dbReference>
<evidence type="ECO:0000256" key="2">
    <source>
        <dbReference type="ARBA" id="ARBA00022771"/>
    </source>
</evidence>
<name>A0A8S3Q9H2_MYTED</name>
<dbReference type="SUPFAM" id="SSF49785">
    <property type="entry name" value="Galactose-binding domain-like"/>
    <property type="match status" value="2"/>
</dbReference>
<dbReference type="CDD" id="cd00041">
    <property type="entry name" value="CUB"/>
    <property type="match status" value="1"/>
</dbReference>
<keyword evidence="1" id="KW-0479">Metal-binding</keyword>
<evidence type="ECO:0000313" key="13">
    <source>
        <dbReference type="Proteomes" id="UP000683360"/>
    </source>
</evidence>
<feature type="compositionally biased region" description="Low complexity" evidence="7">
    <location>
        <begin position="1038"/>
        <end position="1047"/>
    </location>
</feature>
<dbReference type="Pfam" id="PF00628">
    <property type="entry name" value="PHD"/>
    <property type="match status" value="1"/>
</dbReference>
<dbReference type="InterPro" id="IPR001878">
    <property type="entry name" value="Znf_CCHC"/>
</dbReference>
<dbReference type="InterPro" id="IPR001965">
    <property type="entry name" value="Znf_PHD"/>
</dbReference>
<evidence type="ECO:0000256" key="1">
    <source>
        <dbReference type="ARBA" id="ARBA00022723"/>
    </source>
</evidence>
<feature type="compositionally biased region" description="Polar residues" evidence="7">
    <location>
        <begin position="1285"/>
        <end position="1301"/>
    </location>
</feature>
<dbReference type="PROSITE" id="PS50016">
    <property type="entry name" value="ZF_PHD_2"/>
    <property type="match status" value="1"/>
</dbReference>
<comment type="caution">
    <text evidence="12">The sequence shown here is derived from an EMBL/GenBank/DDBJ whole genome shotgun (WGS) entry which is preliminary data.</text>
</comment>
<dbReference type="GO" id="GO:0003676">
    <property type="term" value="F:nucleic acid binding"/>
    <property type="evidence" value="ECO:0007669"/>
    <property type="project" value="InterPro"/>
</dbReference>
<accession>A0A8S3Q9H2</accession>
<evidence type="ECO:0000259" key="11">
    <source>
        <dbReference type="PROSITE" id="PS50158"/>
    </source>
</evidence>
<dbReference type="InterPro" id="IPR011011">
    <property type="entry name" value="Znf_FYVE_PHD"/>
</dbReference>
<evidence type="ECO:0000256" key="7">
    <source>
        <dbReference type="SAM" id="MobiDB-lite"/>
    </source>
</evidence>
<protein>
    <submittedName>
        <fullName evidence="12">Uncharacterized protein</fullName>
    </submittedName>
</protein>
<evidence type="ECO:0000313" key="12">
    <source>
        <dbReference type="EMBL" id="CAG2192081.1"/>
    </source>
</evidence>
<keyword evidence="4" id="KW-1015">Disulfide bond</keyword>
<feature type="domain" description="CUB" evidence="8">
    <location>
        <begin position="688"/>
        <end position="807"/>
    </location>
</feature>
<dbReference type="InterPro" id="IPR000859">
    <property type="entry name" value="CUB_dom"/>
</dbReference>
<dbReference type="InterPro" id="IPR019786">
    <property type="entry name" value="Zinc_finger_PHD-type_CS"/>
</dbReference>
<dbReference type="InterPro" id="IPR035914">
    <property type="entry name" value="Sperma_CUB_dom_sf"/>
</dbReference>
<proteinExistence type="predicted"/>
<dbReference type="SUPFAM" id="SSF49854">
    <property type="entry name" value="Spermadhesin, CUB domain"/>
    <property type="match status" value="1"/>
</dbReference>
<dbReference type="PANTHER" id="PTHR24543">
    <property type="entry name" value="MULTICOPPER OXIDASE-RELATED"/>
    <property type="match status" value="1"/>
</dbReference>
<dbReference type="Gene3D" id="3.30.40.10">
    <property type="entry name" value="Zinc/RING finger domain, C3HC4 (zinc finger)"/>
    <property type="match status" value="1"/>
</dbReference>
<dbReference type="SMART" id="SM00042">
    <property type="entry name" value="CUB"/>
    <property type="match status" value="1"/>
</dbReference>
<feature type="compositionally biased region" description="Polar residues" evidence="7">
    <location>
        <begin position="1065"/>
        <end position="1080"/>
    </location>
</feature>
<feature type="domain" description="F5/8 type C" evidence="10">
    <location>
        <begin position="431"/>
        <end position="578"/>
    </location>
</feature>
<dbReference type="Gene3D" id="4.10.60.10">
    <property type="entry name" value="Zinc finger, CCHC-type"/>
    <property type="match status" value="1"/>
</dbReference>
<keyword evidence="3" id="KW-0862">Zinc</keyword>
<dbReference type="EMBL" id="CAJPWZ010000379">
    <property type="protein sequence ID" value="CAG2192081.1"/>
    <property type="molecule type" value="Genomic_DNA"/>
</dbReference>
<feature type="region of interest" description="Disordered" evidence="7">
    <location>
        <begin position="1038"/>
        <end position="1089"/>
    </location>
</feature>
<evidence type="ECO:0000256" key="3">
    <source>
        <dbReference type="ARBA" id="ARBA00022833"/>
    </source>
</evidence>
<feature type="region of interest" description="Disordered" evidence="7">
    <location>
        <begin position="851"/>
        <end position="876"/>
    </location>
</feature>
<reference evidence="12" key="1">
    <citation type="submission" date="2021-03" db="EMBL/GenBank/DDBJ databases">
        <authorList>
            <person name="Bekaert M."/>
        </authorList>
    </citation>
    <scope>NUCLEOTIDE SEQUENCE</scope>
</reference>
<dbReference type="OrthoDB" id="6107944at2759"/>
<dbReference type="InterPro" id="IPR013083">
    <property type="entry name" value="Znf_RING/FYVE/PHD"/>
</dbReference>
<dbReference type="Gene3D" id="2.60.120.290">
    <property type="entry name" value="Spermadhesin, CUB domain"/>
    <property type="match status" value="1"/>
</dbReference>
<organism evidence="12 13">
    <name type="scientific">Mytilus edulis</name>
    <name type="common">Blue mussel</name>
    <dbReference type="NCBI Taxonomy" id="6550"/>
    <lineage>
        <taxon>Eukaryota</taxon>
        <taxon>Metazoa</taxon>
        <taxon>Spiralia</taxon>
        <taxon>Lophotrochozoa</taxon>
        <taxon>Mollusca</taxon>
        <taxon>Bivalvia</taxon>
        <taxon>Autobranchia</taxon>
        <taxon>Pteriomorphia</taxon>
        <taxon>Mytilida</taxon>
        <taxon>Mytiloidea</taxon>
        <taxon>Mytilidae</taxon>
        <taxon>Mytilinae</taxon>
        <taxon>Mytilus</taxon>
    </lineage>
</organism>
<dbReference type="PROSITE" id="PS01359">
    <property type="entry name" value="ZF_PHD_1"/>
    <property type="match status" value="1"/>
</dbReference>
<dbReference type="SUPFAM" id="SSF57756">
    <property type="entry name" value="Retrovirus zinc finger-like domains"/>
    <property type="match status" value="1"/>
</dbReference>
<feature type="region of interest" description="Disordered" evidence="7">
    <location>
        <begin position="1274"/>
        <end position="1330"/>
    </location>
</feature>
<evidence type="ECO:0000259" key="10">
    <source>
        <dbReference type="PROSITE" id="PS50022"/>
    </source>
</evidence>
<dbReference type="Pfam" id="PF00431">
    <property type="entry name" value="CUB"/>
    <property type="match status" value="1"/>
</dbReference>
<dbReference type="SUPFAM" id="SSF57903">
    <property type="entry name" value="FYVE/PHD zinc finger"/>
    <property type="match status" value="1"/>
</dbReference>
<dbReference type="GO" id="GO:0008270">
    <property type="term" value="F:zinc ion binding"/>
    <property type="evidence" value="ECO:0007669"/>
    <property type="project" value="UniProtKB-KW"/>
</dbReference>
<evidence type="ECO:0000259" key="8">
    <source>
        <dbReference type="PROSITE" id="PS01180"/>
    </source>
</evidence>
<keyword evidence="13" id="KW-1185">Reference proteome</keyword>
<dbReference type="Gene3D" id="2.60.120.260">
    <property type="entry name" value="Galactose-binding domain-like"/>
    <property type="match status" value="2"/>
</dbReference>
<evidence type="ECO:0000256" key="5">
    <source>
        <dbReference type="PROSITE-ProRule" id="PRU00047"/>
    </source>
</evidence>
<evidence type="ECO:0000256" key="6">
    <source>
        <dbReference type="PROSITE-ProRule" id="PRU00059"/>
    </source>
</evidence>
<feature type="compositionally biased region" description="Basic and acidic residues" evidence="7">
    <location>
        <begin position="1318"/>
        <end position="1330"/>
    </location>
</feature>
<dbReference type="InterPro" id="IPR036514">
    <property type="entry name" value="SGNH_hydro_sf"/>
</dbReference>
<dbReference type="PROSITE" id="PS50158">
    <property type="entry name" value="ZF_CCHC"/>
    <property type="match status" value="1"/>
</dbReference>
<dbReference type="InterPro" id="IPR008979">
    <property type="entry name" value="Galactose-bd-like_sf"/>
</dbReference>
<dbReference type="InterPro" id="IPR036875">
    <property type="entry name" value="Znf_CCHC_sf"/>
</dbReference>